<dbReference type="AlphaFoldDB" id="A0A2T4AHZ8"/>
<keyword evidence="2" id="KW-0472">Membrane</keyword>
<evidence type="ECO:0000256" key="1">
    <source>
        <dbReference type="SAM" id="MobiDB-lite"/>
    </source>
</evidence>
<dbReference type="EMBL" id="KZ679678">
    <property type="protein sequence ID" value="PTB56714.1"/>
    <property type="molecule type" value="Genomic_DNA"/>
</dbReference>
<reference evidence="3 4" key="1">
    <citation type="submission" date="2016-07" db="EMBL/GenBank/DDBJ databases">
        <title>Multiple horizontal gene transfer events from other fungi enriched the ability of initially mycotrophic Trichoderma (Ascomycota) to feed on dead plant biomass.</title>
        <authorList>
            <consortium name="DOE Joint Genome Institute"/>
            <person name="Aerts A."/>
            <person name="Atanasova L."/>
            <person name="Chenthamara K."/>
            <person name="Zhang J."/>
            <person name="Grujic M."/>
            <person name="Henrissat B."/>
            <person name="Kuo A."/>
            <person name="Salamov A."/>
            <person name="Lipzen A."/>
            <person name="Labutti K."/>
            <person name="Barry K."/>
            <person name="Miao Y."/>
            <person name="Rahimi M.J."/>
            <person name="Shen Q."/>
            <person name="Grigoriev I.V."/>
            <person name="Kubicek C.P."/>
            <person name="Druzhinina I.S."/>
        </authorList>
    </citation>
    <scope>NUCLEOTIDE SEQUENCE [LARGE SCALE GENOMIC DNA]</scope>
    <source>
        <strain evidence="3 4">CBS 226.95</strain>
    </source>
</reference>
<accession>A0A2T4AHZ8</accession>
<evidence type="ECO:0000256" key="2">
    <source>
        <dbReference type="SAM" id="Phobius"/>
    </source>
</evidence>
<evidence type="ECO:0000313" key="3">
    <source>
        <dbReference type="EMBL" id="PTB56714.1"/>
    </source>
</evidence>
<dbReference type="Proteomes" id="UP000241690">
    <property type="component" value="Unassembled WGS sequence"/>
</dbReference>
<keyword evidence="2" id="KW-0812">Transmembrane</keyword>
<protein>
    <submittedName>
        <fullName evidence="3">Uncharacterized protein</fullName>
    </submittedName>
</protein>
<organism evidence="3 4">
    <name type="scientific">Trichoderma harzianum CBS 226.95</name>
    <dbReference type="NCBI Taxonomy" id="983964"/>
    <lineage>
        <taxon>Eukaryota</taxon>
        <taxon>Fungi</taxon>
        <taxon>Dikarya</taxon>
        <taxon>Ascomycota</taxon>
        <taxon>Pezizomycotina</taxon>
        <taxon>Sordariomycetes</taxon>
        <taxon>Hypocreomycetidae</taxon>
        <taxon>Hypocreales</taxon>
        <taxon>Hypocreaceae</taxon>
        <taxon>Trichoderma</taxon>
    </lineage>
</organism>
<dbReference type="RefSeq" id="XP_024776391.1">
    <property type="nucleotide sequence ID" value="XM_024914743.1"/>
</dbReference>
<evidence type="ECO:0000313" key="4">
    <source>
        <dbReference type="Proteomes" id="UP000241690"/>
    </source>
</evidence>
<name>A0A2T4AHZ8_TRIHA</name>
<sequence>MHGVSDLFFSKKKRGGKTSSSEGTIEIFLNILAFLHIYLSLGIGSIRHQLNIYTWRCICISNTYLLCCLSTVGL</sequence>
<gene>
    <name evidence="3" type="ORF">M431DRAFT_385252</name>
</gene>
<dbReference type="GeneID" id="36623309"/>
<feature type="region of interest" description="Disordered" evidence="1">
    <location>
        <begin position="1"/>
        <end position="21"/>
    </location>
</feature>
<keyword evidence="2" id="KW-1133">Transmembrane helix</keyword>
<proteinExistence type="predicted"/>
<keyword evidence="4" id="KW-1185">Reference proteome</keyword>
<feature type="transmembrane region" description="Helical" evidence="2">
    <location>
        <begin position="27"/>
        <end position="46"/>
    </location>
</feature>